<protein>
    <submittedName>
        <fullName evidence="1">Uncharacterized protein</fullName>
    </submittedName>
</protein>
<name>A0A7W8Z5J7_9ACTN</name>
<evidence type="ECO:0000313" key="2">
    <source>
        <dbReference type="Proteomes" id="UP000588112"/>
    </source>
</evidence>
<dbReference type="AlphaFoldDB" id="A0A7W8Z5J7"/>
<comment type="caution">
    <text evidence="1">The sequence shown here is derived from an EMBL/GenBank/DDBJ whole genome shotgun (WGS) entry which is preliminary data.</text>
</comment>
<dbReference type="EMBL" id="JACHBR010000001">
    <property type="protein sequence ID" value="MBB5627856.1"/>
    <property type="molecule type" value="Genomic_DNA"/>
</dbReference>
<organism evidence="1 2">
    <name type="scientific">Sphaerisporangium krabiense</name>
    <dbReference type="NCBI Taxonomy" id="763782"/>
    <lineage>
        <taxon>Bacteria</taxon>
        <taxon>Bacillati</taxon>
        <taxon>Actinomycetota</taxon>
        <taxon>Actinomycetes</taxon>
        <taxon>Streptosporangiales</taxon>
        <taxon>Streptosporangiaceae</taxon>
        <taxon>Sphaerisporangium</taxon>
    </lineage>
</organism>
<evidence type="ECO:0000313" key="1">
    <source>
        <dbReference type="EMBL" id="MBB5627856.1"/>
    </source>
</evidence>
<accession>A0A7W8Z5J7</accession>
<dbReference type="Proteomes" id="UP000588112">
    <property type="component" value="Unassembled WGS sequence"/>
</dbReference>
<sequence>MLPYRASGEGRLAILQTGELLIPRLRRESVVLSLEPCELSLQIPDPLLETAHFRDHPRVETADVAE</sequence>
<proteinExistence type="predicted"/>
<reference evidence="1 2" key="1">
    <citation type="submission" date="2020-08" db="EMBL/GenBank/DDBJ databases">
        <title>Sequencing the genomes of 1000 actinobacteria strains.</title>
        <authorList>
            <person name="Klenk H.-P."/>
        </authorList>
    </citation>
    <scope>NUCLEOTIDE SEQUENCE [LARGE SCALE GENOMIC DNA]</scope>
    <source>
        <strain evidence="1 2">DSM 45790</strain>
    </source>
</reference>
<gene>
    <name evidence="1" type="ORF">BJ981_003555</name>
</gene>
<keyword evidence="2" id="KW-1185">Reference proteome</keyword>